<gene>
    <name evidence="1" type="ORF">K488DRAFT_87059</name>
</gene>
<organism evidence="1 2">
    <name type="scientific">Vararia minispora EC-137</name>
    <dbReference type="NCBI Taxonomy" id="1314806"/>
    <lineage>
        <taxon>Eukaryota</taxon>
        <taxon>Fungi</taxon>
        <taxon>Dikarya</taxon>
        <taxon>Basidiomycota</taxon>
        <taxon>Agaricomycotina</taxon>
        <taxon>Agaricomycetes</taxon>
        <taxon>Russulales</taxon>
        <taxon>Lachnocladiaceae</taxon>
        <taxon>Vararia</taxon>
    </lineage>
</organism>
<reference evidence="1" key="2">
    <citation type="journal article" date="2022" name="New Phytol.">
        <title>Evolutionary transition to the ectomycorrhizal habit in the genomes of a hyperdiverse lineage of mushroom-forming fungi.</title>
        <authorList>
            <person name="Looney B."/>
            <person name="Miyauchi S."/>
            <person name="Morin E."/>
            <person name="Drula E."/>
            <person name="Courty P.E."/>
            <person name="Kohler A."/>
            <person name="Kuo A."/>
            <person name="LaButti K."/>
            <person name="Pangilinan J."/>
            <person name="Lipzen A."/>
            <person name="Riley R."/>
            <person name="Andreopoulos W."/>
            <person name="He G."/>
            <person name="Johnson J."/>
            <person name="Nolan M."/>
            <person name="Tritt A."/>
            <person name="Barry K.W."/>
            <person name="Grigoriev I.V."/>
            <person name="Nagy L.G."/>
            <person name="Hibbett D."/>
            <person name="Henrissat B."/>
            <person name="Matheny P.B."/>
            <person name="Labbe J."/>
            <person name="Martin F.M."/>
        </authorList>
    </citation>
    <scope>NUCLEOTIDE SEQUENCE</scope>
    <source>
        <strain evidence="1">EC-137</strain>
    </source>
</reference>
<name>A0ACB8QHF2_9AGAM</name>
<evidence type="ECO:0000313" key="1">
    <source>
        <dbReference type="EMBL" id="KAI0031169.1"/>
    </source>
</evidence>
<sequence>MSCVPAELKEHPLLFTLSASVHSDVLAGMVAKLSSLSKVGSVGCLSSSLPGLGTACSLAWLDRARAVTFRSDIPGRPRVQVGRRRETKETVSGEGEVLRRVAAGGVSWPDLWDRRATERLPGELQALRPEDIHSVIVLTDDAPQGLAQALTAFPNANKLGMTAAPTPFVTGRPYTLMRDGEVFSRGAVGIALLGPPRPSLKTRYHNLYTISDTMVVTGAEGNLVHTLDGKNPSQLLLDSIKRSGVKNEDAKEDSFYVGVLEDGQLVKAFSITSGDPKRGTVALEADAAPPLDARVQLFHRSRKSVATAETWEKRSALCFMTTGDEDGSSADEPHTLEDVFLSSSEKGFVCSRVLDGRPEEWWSSTVPGGVASLEW</sequence>
<proteinExistence type="predicted"/>
<dbReference type="Proteomes" id="UP000814128">
    <property type="component" value="Unassembled WGS sequence"/>
</dbReference>
<reference evidence="1" key="1">
    <citation type="submission" date="2021-02" db="EMBL/GenBank/DDBJ databases">
        <authorList>
            <consortium name="DOE Joint Genome Institute"/>
            <person name="Ahrendt S."/>
            <person name="Looney B.P."/>
            <person name="Miyauchi S."/>
            <person name="Morin E."/>
            <person name="Drula E."/>
            <person name="Courty P.E."/>
            <person name="Chicoki N."/>
            <person name="Fauchery L."/>
            <person name="Kohler A."/>
            <person name="Kuo A."/>
            <person name="Labutti K."/>
            <person name="Pangilinan J."/>
            <person name="Lipzen A."/>
            <person name="Riley R."/>
            <person name="Andreopoulos W."/>
            <person name="He G."/>
            <person name="Johnson J."/>
            <person name="Barry K.W."/>
            <person name="Grigoriev I.V."/>
            <person name="Nagy L."/>
            <person name="Hibbett D."/>
            <person name="Henrissat B."/>
            <person name="Matheny P.B."/>
            <person name="Labbe J."/>
            <person name="Martin F."/>
        </authorList>
    </citation>
    <scope>NUCLEOTIDE SEQUENCE</scope>
    <source>
        <strain evidence="1">EC-137</strain>
    </source>
</reference>
<protein>
    <submittedName>
        <fullName evidence="1">Uncharacterized protein</fullName>
    </submittedName>
</protein>
<dbReference type="EMBL" id="MU273590">
    <property type="protein sequence ID" value="KAI0031169.1"/>
    <property type="molecule type" value="Genomic_DNA"/>
</dbReference>
<accession>A0ACB8QHF2</accession>
<evidence type="ECO:0000313" key="2">
    <source>
        <dbReference type="Proteomes" id="UP000814128"/>
    </source>
</evidence>
<keyword evidence="2" id="KW-1185">Reference proteome</keyword>
<comment type="caution">
    <text evidence="1">The sequence shown here is derived from an EMBL/GenBank/DDBJ whole genome shotgun (WGS) entry which is preliminary data.</text>
</comment>